<reference evidence="1 2" key="1">
    <citation type="submission" date="2024-06" db="EMBL/GenBank/DDBJ databases">
        <title>Sorghum-associated microbial communities from plants grown in Nebraska, USA.</title>
        <authorList>
            <person name="Schachtman D."/>
        </authorList>
    </citation>
    <scope>NUCLEOTIDE SEQUENCE [LARGE SCALE GENOMIC DNA]</scope>
    <source>
        <strain evidence="1 2">1073</strain>
    </source>
</reference>
<keyword evidence="2" id="KW-1185">Reference proteome</keyword>
<accession>A0ABV2JSF1</accession>
<dbReference type="GO" id="GO:0016874">
    <property type="term" value="F:ligase activity"/>
    <property type="evidence" value="ECO:0007669"/>
    <property type="project" value="UniProtKB-KW"/>
</dbReference>
<evidence type="ECO:0000313" key="2">
    <source>
        <dbReference type="Proteomes" id="UP001549184"/>
    </source>
</evidence>
<dbReference type="Gene3D" id="3.90.1140.10">
    <property type="entry name" value="Cyclic phosphodiesterase"/>
    <property type="match status" value="1"/>
</dbReference>
<dbReference type="EMBL" id="JBEPMU010000002">
    <property type="protein sequence ID" value="MET3651766.1"/>
    <property type="molecule type" value="Genomic_DNA"/>
</dbReference>
<evidence type="ECO:0000313" key="1">
    <source>
        <dbReference type="EMBL" id="MET3651766.1"/>
    </source>
</evidence>
<dbReference type="InterPro" id="IPR009389">
    <property type="entry name" value="DUF1045"/>
</dbReference>
<keyword evidence="1" id="KW-0436">Ligase</keyword>
<comment type="caution">
    <text evidence="1">The sequence shown here is derived from an EMBL/GenBank/DDBJ whole genome shotgun (WGS) entry which is preliminary data.</text>
</comment>
<dbReference type="Pfam" id="PF06299">
    <property type="entry name" value="DUF1045"/>
    <property type="match status" value="1"/>
</dbReference>
<protein>
    <submittedName>
        <fullName evidence="1">2'-5' RNA ligase</fullName>
    </submittedName>
</protein>
<sequence length="249" mass="26998">MPIPCACRVRAGAVAGAPATDIDGPALMRYAIYFCPAPASALASLGRDWLSTDLAANGIPGIGLSRWNAMLADVRRYGWHATLRSPFTLSPDVDLGDLRQALALVARSHAPINLTLRCARLAGFPALRPLGDCKAVNALAAACVEAIEPLRLPLAEHDFQRRAPGLDAIETHYLGRYGYPYVFERYRFHMTLSAPASVEEERALQRWLSLRASMLPTARIDALTLCVEQSPGAAFEPLERIALHKASVA</sequence>
<organism evidence="1 2">
    <name type="scientific">Dyella japonica</name>
    <dbReference type="NCBI Taxonomy" id="231455"/>
    <lineage>
        <taxon>Bacteria</taxon>
        <taxon>Pseudomonadati</taxon>
        <taxon>Pseudomonadota</taxon>
        <taxon>Gammaproteobacteria</taxon>
        <taxon>Lysobacterales</taxon>
        <taxon>Rhodanobacteraceae</taxon>
        <taxon>Dyella</taxon>
    </lineage>
</organism>
<dbReference type="RefSeq" id="WP_354013204.1">
    <property type="nucleotide sequence ID" value="NZ_JBEPMU010000002.1"/>
</dbReference>
<proteinExistence type="predicted"/>
<name>A0ABV2JSF1_9GAMM</name>
<dbReference type="Proteomes" id="UP001549184">
    <property type="component" value="Unassembled WGS sequence"/>
</dbReference>
<gene>
    <name evidence="1" type="ORF">ABIC75_001488</name>
</gene>